<keyword evidence="2" id="KW-1185">Reference proteome</keyword>
<proteinExistence type="predicted"/>
<gene>
    <name evidence="1" type="ORF">G4Z16_00620</name>
</gene>
<reference evidence="2" key="1">
    <citation type="submission" date="2020-02" db="EMBL/GenBank/DDBJ databases">
        <title>Streptomyces sp. ASO4wet.</title>
        <authorList>
            <person name="Risdian C."/>
            <person name="Landwehr W."/>
            <person name="Schupp P."/>
            <person name="Wink J."/>
        </authorList>
    </citation>
    <scope>NUCLEOTIDE SEQUENCE [LARGE SCALE GENOMIC DNA]</scope>
    <source>
        <strain evidence="2">ASO4wet</strain>
    </source>
</reference>
<sequence>MRTCQRFARIKADFERDIAFLLRHAERHQGETSAKVSRTTALGARQRMAQALNRHLAHCRECG</sequence>
<accession>A0A7T1WPR8</accession>
<evidence type="ECO:0000313" key="1">
    <source>
        <dbReference type="EMBL" id="QPP05138.1"/>
    </source>
</evidence>
<evidence type="ECO:0000313" key="2">
    <source>
        <dbReference type="Proteomes" id="UP000595046"/>
    </source>
</evidence>
<dbReference type="KEGG" id="sbat:G4Z16_00620"/>
<organism evidence="1 2">
    <name type="scientific">Streptomyces bathyalis</name>
    <dbReference type="NCBI Taxonomy" id="2710756"/>
    <lineage>
        <taxon>Bacteria</taxon>
        <taxon>Bacillati</taxon>
        <taxon>Actinomycetota</taxon>
        <taxon>Actinomycetes</taxon>
        <taxon>Kitasatosporales</taxon>
        <taxon>Streptomycetaceae</taxon>
        <taxon>Streptomyces</taxon>
    </lineage>
</organism>
<dbReference type="RefSeq" id="WP_197348636.1">
    <property type="nucleotide sequence ID" value="NZ_CP048882.1"/>
</dbReference>
<protein>
    <submittedName>
        <fullName evidence="1">Uncharacterized protein</fullName>
    </submittedName>
</protein>
<dbReference type="AlphaFoldDB" id="A0A7T1WPR8"/>
<dbReference type="Proteomes" id="UP000595046">
    <property type="component" value="Chromosome"/>
</dbReference>
<dbReference type="EMBL" id="CP048882">
    <property type="protein sequence ID" value="QPP05138.1"/>
    <property type="molecule type" value="Genomic_DNA"/>
</dbReference>
<name>A0A7T1WPR8_9ACTN</name>